<feature type="region of interest" description="Disordered" evidence="1">
    <location>
        <begin position="97"/>
        <end position="116"/>
    </location>
</feature>
<protein>
    <submittedName>
        <fullName evidence="2">Uncharacterized protein</fullName>
    </submittedName>
</protein>
<dbReference type="Proteomes" id="UP001341840">
    <property type="component" value="Unassembled WGS sequence"/>
</dbReference>
<comment type="caution">
    <text evidence="2">The sequence shown here is derived from an EMBL/GenBank/DDBJ whole genome shotgun (WGS) entry which is preliminary data.</text>
</comment>
<reference evidence="2 3" key="1">
    <citation type="journal article" date="2023" name="Plants (Basel)">
        <title>Bridging the Gap: Combining Genomics and Transcriptomics Approaches to Understand Stylosanthes scabra, an Orphan Legume from the Brazilian Caatinga.</title>
        <authorList>
            <person name="Ferreira-Neto J.R.C."/>
            <person name="da Silva M.D."/>
            <person name="Binneck E."/>
            <person name="de Melo N.F."/>
            <person name="da Silva R.H."/>
            <person name="de Melo A.L.T.M."/>
            <person name="Pandolfi V."/>
            <person name="Bustamante F.O."/>
            <person name="Brasileiro-Vidal A.C."/>
            <person name="Benko-Iseppon A.M."/>
        </authorList>
    </citation>
    <scope>NUCLEOTIDE SEQUENCE [LARGE SCALE GENOMIC DNA]</scope>
    <source>
        <tissue evidence="2">Leaves</tissue>
    </source>
</reference>
<gene>
    <name evidence="2" type="ORF">PIB30_073256</name>
</gene>
<accession>A0ABU6RPP9</accession>
<feature type="compositionally biased region" description="Low complexity" evidence="1">
    <location>
        <begin position="30"/>
        <end position="39"/>
    </location>
</feature>
<keyword evidence="3" id="KW-1185">Reference proteome</keyword>
<proteinExistence type="predicted"/>
<evidence type="ECO:0000313" key="2">
    <source>
        <dbReference type="EMBL" id="MED6125919.1"/>
    </source>
</evidence>
<name>A0ABU6RPP9_9FABA</name>
<feature type="region of interest" description="Disordered" evidence="1">
    <location>
        <begin position="1"/>
        <end position="39"/>
    </location>
</feature>
<evidence type="ECO:0000313" key="3">
    <source>
        <dbReference type="Proteomes" id="UP001341840"/>
    </source>
</evidence>
<feature type="non-terminal residue" evidence="2">
    <location>
        <position position="1"/>
    </location>
</feature>
<feature type="compositionally biased region" description="Basic and acidic residues" evidence="1">
    <location>
        <begin position="1"/>
        <end position="16"/>
    </location>
</feature>
<evidence type="ECO:0000256" key="1">
    <source>
        <dbReference type="SAM" id="MobiDB-lite"/>
    </source>
</evidence>
<organism evidence="2 3">
    <name type="scientific">Stylosanthes scabra</name>
    <dbReference type="NCBI Taxonomy" id="79078"/>
    <lineage>
        <taxon>Eukaryota</taxon>
        <taxon>Viridiplantae</taxon>
        <taxon>Streptophyta</taxon>
        <taxon>Embryophyta</taxon>
        <taxon>Tracheophyta</taxon>
        <taxon>Spermatophyta</taxon>
        <taxon>Magnoliopsida</taxon>
        <taxon>eudicotyledons</taxon>
        <taxon>Gunneridae</taxon>
        <taxon>Pentapetalae</taxon>
        <taxon>rosids</taxon>
        <taxon>fabids</taxon>
        <taxon>Fabales</taxon>
        <taxon>Fabaceae</taxon>
        <taxon>Papilionoideae</taxon>
        <taxon>50 kb inversion clade</taxon>
        <taxon>dalbergioids sensu lato</taxon>
        <taxon>Dalbergieae</taxon>
        <taxon>Pterocarpus clade</taxon>
        <taxon>Stylosanthes</taxon>
    </lineage>
</organism>
<sequence length="116" mass="12680">ILEPRAIKGDEQESRPPHHRPSSPPPTASPSPWSWCSQSSASPVASCLEYLAPRIDVDGERSVSAWPRQVSCQMATDGMHPPLLGTSSQLETTISRSLRRGPNRLPVQPQTSGQTW</sequence>
<dbReference type="EMBL" id="JASCZI010031093">
    <property type="protein sequence ID" value="MED6125919.1"/>
    <property type="molecule type" value="Genomic_DNA"/>
</dbReference>